<evidence type="ECO:0000313" key="2">
    <source>
        <dbReference type="Proteomes" id="UP001153069"/>
    </source>
</evidence>
<proteinExistence type="predicted"/>
<evidence type="ECO:0000313" key="1">
    <source>
        <dbReference type="EMBL" id="CAB9523974.1"/>
    </source>
</evidence>
<reference evidence="1" key="1">
    <citation type="submission" date="2020-06" db="EMBL/GenBank/DDBJ databases">
        <authorList>
            <consortium name="Plant Systems Biology data submission"/>
        </authorList>
    </citation>
    <scope>NUCLEOTIDE SEQUENCE</scope>
    <source>
        <strain evidence="1">D6</strain>
    </source>
</reference>
<dbReference type="AlphaFoldDB" id="A0A9N8EPX6"/>
<keyword evidence="2" id="KW-1185">Reference proteome</keyword>
<organism evidence="1 2">
    <name type="scientific">Seminavis robusta</name>
    <dbReference type="NCBI Taxonomy" id="568900"/>
    <lineage>
        <taxon>Eukaryota</taxon>
        <taxon>Sar</taxon>
        <taxon>Stramenopiles</taxon>
        <taxon>Ochrophyta</taxon>
        <taxon>Bacillariophyta</taxon>
        <taxon>Bacillariophyceae</taxon>
        <taxon>Bacillariophycidae</taxon>
        <taxon>Naviculales</taxon>
        <taxon>Naviculaceae</taxon>
        <taxon>Seminavis</taxon>
    </lineage>
</organism>
<accession>A0A9N8EPX6</accession>
<gene>
    <name evidence="1" type="ORF">SEMRO_1479_G276090.1</name>
</gene>
<sequence length="189" mass="20769">MVATTSSSGANFRQITNNLFRRTSYASFPKDGGAKKAPRGSVKTPVIKKTRTTKVKTVRFAAAAKVTNRHQIVQSEDLPNAWIQRKDYAHIRMGILSSIQAITSVFSSNETSLDLSQHCLRGIETGISAELYKRRKLRIKSTLLGVLEQQRVQRAIGISDPLALRAISLQCSLGAQESARSVGQLDSKL</sequence>
<dbReference type="EMBL" id="CAICTM010001477">
    <property type="protein sequence ID" value="CAB9523974.1"/>
    <property type="molecule type" value="Genomic_DNA"/>
</dbReference>
<dbReference type="Proteomes" id="UP001153069">
    <property type="component" value="Unassembled WGS sequence"/>
</dbReference>
<protein>
    <submittedName>
        <fullName evidence="1">Uncharacterized protein</fullName>
    </submittedName>
</protein>
<comment type="caution">
    <text evidence="1">The sequence shown here is derived from an EMBL/GenBank/DDBJ whole genome shotgun (WGS) entry which is preliminary data.</text>
</comment>
<name>A0A9N8EPX6_9STRA</name>